<dbReference type="AlphaFoldDB" id="A0A0G1PQU2"/>
<organism evidence="1 2">
    <name type="scientific">Candidatus Collierbacteria bacterium GW2011_GWC2_45_15</name>
    <dbReference type="NCBI Taxonomy" id="1618394"/>
    <lineage>
        <taxon>Bacteria</taxon>
        <taxon>Candidatus Collieribacteriota</taxon>
    </lineage>
</organism>
<proteinExistence type="predicted"/>
<gene>
    <name evidence="1" type="ORF">UW99_C0021G0011</name>
</gene>
<name>A0A0G1PQU2_9BACT</name>
<evidence type="ECO:0000313" key="2">
    <source>
        <dbReference type="Proteomes" id="UP000034214"/>
    </source>
</evidence>
<dbReference type="EMBL" id="LCKM01000021">
    <property type="protein sequence ID" value="KKT98674.1"/>
    <property type="molecule type" value="Genomic_DNA"/>
</dbReference>
<sequence length="71" mass="8323">MKNVGTALKTVGKIFIFEKIGEILDVFVLFDDDGNFSWRNSLFDLLFNDVCDEFILQYRRGEFDDFNGQVF</sequence>
<accession>A0A0G1PQU2</accession>
<dbReference type="Proteomes" id="UP000034214">
    <property type="component" value="Unassembled WGS sequence"/>
</dbReference>
<protein>
    <submittedName>
        <fullName evidence="1">Uncharacterized protein</fullName>
    </submittedName>
</protein>
<reference evidence="1 2" key="1">
    <citation type="journal article" date="2015" name="Nature">
        <title>rRNA introns, odd ribosomes, and small enigmatic genomes across a large radiation of phyla.</title>
        <authorList>
            <person name="Brown C.T."/>
            <person name="Hug L.A."/>
            <person name="Thomas B.C."/>
            <person name="Sharon I."/>
            <person name="Castelle C.J."/>
            <person name="Singh A."/>
            <person name="Wilkins M.J."/>
            <person name="Williams K.H."/>
            <person name="Banfield J.F."/>
        </authorList>
    </citation>
    <scope>NUCLEOTIDE SEQUENCE [LARGE SCALE GENOMIC DNA]</scope>
</reference>
<evidence type="ECO:0000313" key="1">
    <source>
        <dbReference type="EMBL" id="KKT98674.1"/>
    </source>
</evidence>
<comment type="caution">
    <text evidence="1">The sequence shown here is derived from an EMBL/GenBank/DDBJ whole genome shotgun (WGS) entry which is preliminary data.</text>
</comment>